<feature type="region of interest" description="Disordered" evidence="1">
    <location>
        <begin position="77"/>
        <end position="101"/>
    </location>
</feature>
<organism evidence="2">
    <name type="scientific">viral metagenome</name>
    <dbReference type="NCBI Taxonomy" id="1070528"/>
    <lineage>
        <taxon>unclassified sequences</taxon>
        <taxon>metagenomes</taxon>
        <taxon>organismal metagenomes</taxon>
    </lineage>
</organism>
<sequence length="188" mass="20795">MSQPYLFYSDRDPNSKQIIETLKALNKAGLYKFIDALTLQPNQRPAWLTKVPTLYIPDTKEVIIGKDIFGYIAKPTNSRKELPTKPSEGGSNPQNQMGDLTPWGFEGQGTIGETYSLWDTPGQFANSEGSSLYTFLGNAVASAIGSPEPTSKNTLDDKSKSSTNSDVGKRMEQMMNQRKSEFGSVERK</sequence>
<dbReference type="AlphaFoldDB" id="A0A6C0F6Q6"/>
<reference evidence="2" key="1">
    <citation type="journal article" date="2020" name="Nature">
        <title>Giant virus diversity and host interactions through global metagenomics.</title>
        <authorList>
            <person name="Schulz F."/>
            <person name="Roux S."/>
            <person name="Paez-Espino D."/>
            <person name="Jungbluth S."/>
            <person name="Walsh D.A."/>
            <person name="Denef V.J."/>
            <person name="McMahon K.D."/>
            <person name="Konstantinidis K.T."/>
            <person name="Eloe-Fadrosh E.A."/>
            <person name="Kyrpides N.C."/>
            <person name="Woyke T."/>
        </authorList>
    </citation>
    <scope>NUCLEOTIDE SEQUENCE</scope>
    <source>
        <strain evidence="2">GVMAG-M-3300009164-40</strain>
    </source>
</reference>
<name>A0A6C0F6Q6_9ZZZZ</name>
<proteinExistence type="predicted"/>
<feature type="region of interest" description="Disordered" evidence="1">
    <location>
        <begin position="143"/>
        <end position="188"/>
    </location>
</feature>
<feature type="compositionally biased region" description="Basic and acidic residues" evidence="1">
    <location>
        <begin position="167"/>
        <end position="188"/>
    </location>
</feature>
<accession>A0A6C0F6Q6</accession>
<dbReference type="EMBL" id="MN739010">
    <property type="protein sequence ID" value="QHT34845.1"/>
    <property type="molecule type" value="Genomic_DNA"/>
</dbReference>
<feature type="compositionally biased region" description="Polar residues" evidence="1">
    <location>
        <begin position="89"/>
        <end position="98"/>
    </location>
</feature>
<evidence type="ECO:0000313" key="2">
    <source>
        <dbReference type="EMBL" id="QHT34845.1"/>
    </source>
</evidence>
<evidence type="ECO:0000256" key="1">
    <source>
        <dbReference type="SAM" id="MobiDB-lite"/>
    </source>
</evidence>
<protein>
    <submittedName>
        <fullName evidence="2">Uncharacterized protein</fullName>
    </submittedName>
</protein>